<dbReference type="InterPro" id="IPR006644">
    <property type="entry name" value="Cadg"/>
</dbReference>
<name>A0A2S6IAK7_9BACT</name>
<dbReference type="NCBIfam" id="TIGR04183">
    <property type="entry name" value="Por_Secre_tail"/>
    <property type="match status" value="1"/>
</dbReference>
<dbReference type="InterPro" id="IPR008979">
    <property type="entry name" value="Galactose-bd-like_sf"/>
</dbReference>
<feature type="chain" id="PRO_5015448972" evidence="2">
    <location>
        <begin position="27"/>
        <end position="1071"/>
    </location>
</feature>
<dbReference type="SUPFAM" id="SSF49313">
    <property type="entry name" value="Cadherin-like"/>
    <property type="match status" value="1"/>
</dbReference>
<dbReference type="InterPro" id="IPR013783">
    <property type="entry name" value="Ig-like_fold"/>
</dbReference>
<organism evidence="4 5">
    <name type="scientific">Neolewinella xylanilytica</name>
    <dbReference type="NCBI Taxonomy" id="1514080"/>
    <lineage>
        <taxon>Bacteria</taxon>
        <taxon>Pseudomonadati</taxon>
        <taxon>Bacteroidota</taxon>
        <taxon>Saprospiria</taxon>
        <taxon>Saprospirales</taxon>
        <taxon>Lewinellaceae</taxon>
        <taxon>Neolewinella</taxon>
    </lineage>
</organism>
<dbReference type="EMBL" id="PTJC01000005">
    <property type="protein sequence ID" value="PPK88533.1"/>
    <property type="molecule type" value="Genomic_DNA"/>
</dbReference>
<dbReference type="Gene3D" id="2.60.120.260">
    <property type="entry name" value="Galactose-binding domain-like"/>
    <property type="match status" value="4"/>
</dbReference>
<accession>A0A2S6IAK7</accession>
<dbReference type="RefSeq" id="WP_104419073.1">
    <property type="nucleotide sequence ID" value="NZ_PTJC01000005.1"/>
</dbReference>
<evidence type="ECO:0000256" key="2">
    <source>
        <dbReference type="SAM" id="SignalP"/>
    </source>
</evidence>
<dbReference type="GO" id="GO:0005509">
    <property type="term" value="F:calcium ion binding"/>
    <property type="evidence" value="ECO:0007669"/>
    <property type="project" value="InterPro"/>
</dbReference>
<gene>
    <name evidence="4" type="ORF">CLV84_1501</name>
</gene>
<protein>
    <submittedName>
        <fullName evidence="4">Putative secreted protein (Por secretion system target)</fullName>
    </submittedName>
</protein>
<keyword evidence="2" id="KW-0732">Signal</keyword>
<evidence type="ECO:0000313" key="5">
    <source>
        <dbReference type="Proteomes" id="UP000237662"/>
    </source>
</evidence>
<sequence>MALRLTRLLTAWLLVCLTLSATALTAAPADVSPVHPLTAPANIATTFVINGSFAKGPALDYEARLSNGSALPSWITLDNNSGTFRINAPSEEASKTYEIRVTGTDENGKESTVDFTLHIDDTSLICSAQASADYLARILGCASGKVMLRGETSTGVYRWKGPKGFTSNEQNPVVSTPGIYVLSGGSKCSRQSIVEVRPNLFDCATYAYNNEIPVGNFTNSVESGHAPLTVEFDALKSYDVDGEIVDYNWSWEGGAASGPTPAITFEKEGTYNVLLTVTDDFGAKSTDRYTMVVEPPTGHGIDAFWFEPECAEIGTKWSLVSDDDAAGGYYVVPTENSSERTPADNAANRIRFKFDSPNSQLVNVFARISSASLASDSYWVRVNGGTWMEWFTGIKSNGKFEWNKFDNKIRLKEGENILDFAYREADARLDKIFLTSTTDRPSNKGLAGINCDNNTSVSKEANEVWLEAECAVVGDRWKTYTNKSASNGSYVVSANNSMKSAPNDVAANRVRFKLNSDGSKLFTLYARISGLDWTSDSYWIRLNDGKWLRWAGVLTDYGKFAWNQYPDQLILKDGVNTIDFAFREADAKLDKIFLSGIGTSPSGMGETASNCGSGTTDEPVAEDDNEESSPPPTNSSDPASFWMEAECATVGGRWTIENSSDAVNGKYAVLYGREALNGPPHENPDNHLRFTFDITEAGKYHLFGRISADTYGDDSFWVRVNGGNWFRWYENIQAKVGFKWNEAKGLNLTLNKGTNTIDFTFREDGARLDRIHLNMDGKLPSGKGESAINCGERTTPTYTDLVQEAECGSIGDKWERATDSDASNGSYLINTSNAYIGSAPANDASQMLRYEVSVSTPGTYHLFLRLNAPDVGSNSVWVRIDNGNWVKMWEEIGGAPLLTRGFEWRKVNHDGKDIDFNLSTGKHTITIANRETRTGFDKLLLSLNDRLPSGNGPVSENCSSSTDMTMMMKLPKSSTGDSSPEATLEMDAESIVEVYPNPTVDAFSLDVTSAFVGEVNLRLLDMNGRQIRELQFNKDANLLHARVDVIDLPRGMYRVQVIEGDRESVRAFVKM</sequence>
<dbReference type="Pfam" id="PF18911">
    <property type="entry name" value="PKD_4"/>
    <property type="match status" value="1"/>
</dbReference>
<dbReference type="InterPro" id="IPR015919">
    <property type="entry name" value="Cadherin-like_sf"/>
</dbReference>
<dbReference type="InterPro" id="IPR022409">
    <property type="entry name" value="PKD/Chitinase_dom"/>
</dbReference>
<dbReference type="SUPFAM" id="SSF49299">
    <property type="entry name" value="PKD domain"/>
    <property type="match status" value="1"/>
</dbReference>
<dbReference type="SMART" id="SM00089">
    <property type="entry name" value="PKD"/>
    <property type="match status" value="1"/>
</dbReference>
<feature type="compositionally biased region" description="Polar residues" evidence="1">
    <location>
        <begin position="604"/>
        <end position="616"/>
    </location>
</feature>
<dbReference type="InterPro" id="IPR026444">
    <property type="entry name" value="Secre_tail"/>
</dbReference>
<comment type="caution">
    <text evidence="4">The sequence shown here is derived from an EMBL/GenBank/DDBJ whole genome shotgun (WGS) entry which is preliminary data.</text>
</comment>
<evidence type="ECO:0000313" key="4">
    <source>
        <dbReference type="EMBL" id="PPK88533.1"/>
    </source>
</evidence>
<dbReference type="Pfam" id="PF05345">
    <property type="entry name" value="He_PIG"/>
    <property type="match status" value="1"/>
</dbReference>
<dbReference type="OrthoDB" id="9805017at2"/>
<dbReference type="Gene3D" id="2.60.40.10">
    <property type="entry name" value="Immunoglobulins"/>
    <property type="match status" value="2"/>
</dbReference>
<feature type="region of interest" description="Disordered" evidence="1">
    <location>
        <begin position="604"/>
        <end position="640"/>
    </location>
</feature>
<dbReference type="PROSITE" id="PS50093">
    <property type="entry name" value="PKD"/>
    <property type="match status" value="1"/>
</dbReference>
<reference evidence="4 5" key="1">
    <citation type="submission" date="2018-02" db="EMBL/GenBank/DDBJ databases">
        <title>Genomic Encyclopedia of Archaeal and Bacterial Type Strains, Phase II (KMG-II): from individual species to whole genera.</title>
        <authorList>
            <person name="Goeker M."/>
        </authorList>
    </citation>
    <scope>NUCLEOTIDE SEQUENCE [LARGE SCALE GENOMIC DNA]</scope>
    <source>
        <strain evidence="4 5">DSM 29526</strain>
    </source>
</reference>
<dbReference type="CDD" id="cd00146">
    <property type="entry name" value="PKD"/>
    <property type="match status" value="1"/>
</dbReference>
<dbReference type="InterPro" id="IPR000601">
    <property type="entry name" value="PKD_dom"/>
</dbReference>
<dbReference type="InterPro" id="IPR035986">
    <property type="entry name" value="PKD_dom_sf"/>
</dbReference>
<dbReference type="Proteomes" id="UP000237662">
    <property type="component" value="Unassembled WGS sequence"/>
</dbReference>
<dbReference type="SUPFAM" id="SSF49785">
    <property type="entry name" value="Galactose-binding domain-like"/>
    <property type="match status" value="1"/>
</dbReference>
<dbReference type="Pfam" id="PF18962">
    <property type="entry name" value="Por_Secre_tail"/>
    <property type="match status" value="1"/>
</dbReference>
<dbReference type="SMART" id="SM00736">
    <property type="entry name" value="CADG"/>
    <property type="match status" value="1"/>
</dbReference>
<evidence type="ECO:0000259" key="3">
    <source>
        <dbReference type="PROSITE" id="PS50093"/>
    </source>
</evidence>
<proteinExistence type="predicted"/>
<feature type="domain" description="PKD" evidence="3">
    <location>
        <begin position="213"/>
        <end position="300"/>
    </location>
</feature>
<dbReference type="GO" id="GO:0016020">
    <property type="term" value="C:membrane"/>
    <property type="evidence" value="ECO:0007669"/>
    <property type="project" value="InterPro"/>
</dbReference>
<evidence type="ECO:0000256" key="1">
    <source>
        <dbReference type="SAM" id="MobiDB-lite"/>
    </source>
</evidence>
<feature type="signal peptide" evidence="2">
    <location>
        <begin position="1"/>
        <end position="26"/>
    </location>
</feature>
<keyword evidence="5" id="KW-1185">Reference proteome</keyword>
<dbReference type="AlphaFoldDB" id="A0A2S6IAK7"/>